<keyword evidence="2" id="KW-1185">Reference proteome</keyword>
<evidence type="ECO:0000313" key="1">
    <source>
        <dbReference type="EMBL" id="CAK9311550.1"/>
    </source>
</evidence>
<protein>
    <submittedName>
        <fullName evidence="1">Uncharacterized protein</fullName>
    </submittedName>
</protein>
<organism evidence="1 2">
    <name type="scientific">Citrullus colocynthis</name>
    <name type="common">colocynth</name>
    <dbReference type="NCBI Taxonomy" id="252529"/>
    <lineage>
        <taxon>Eukaryota</taxon>
        <taxon>Viridiplantae</taxon>
        <taxon>Streptophyta</taxon>
        <taxon>Embryophyta</taxon>
        <taxon>Tracheophyta</taxon>
        <taxon>Spermatophyta</taxon>
        <taxon>Magnoliopsida</taxon>
        <taxon>eudicotyledons</taxon>
        <taxon>Gunneridae</taxon>
        <taxon>Pentapetalae</taxon>
        <taxon>rosids</taxon>
        <taxon>fabids</taxon>
        <taxon>Cucurbitales</taxon>
        <taxon>Cucurbitaceae</taxon>
        <taxon>Benincaseae</taxon>
        <taxon>Citrullus</taxon>
    </lineage>
</organism>
<dbReference type="Proteomes" id="UP001642487">
    <property type="component" value="Chromosome 10"/>
</dbReference>
<gene>
    <name evidence="1" type="ORF">CITCOLO1_LOCUS3210</name>
</gene>
<evidence type="ECO:0000313" key="2">
    <source>
        <dbReference type="Proteomes" id="UP001642487"/>
    </source>
</evidence>
<reference evidence="1 2" key="1">
    <citation type="submission" date="2024-03" db="EMBL/GenBank/DDBJ databases">
        <authorList>
            <person name="Gkanogiannis A."/>
            <person name="Becerra Lopez-Lavalle L."/>
        </authorList>
    </citation>
    <scope>NUCLEOTIDE SEQUENCE [LARGE SCALE GENOMIC DNA]</scope>
</reference>
<proteinExistence type="predicted"/>
<accession>A0ABP0XTS3</accession>
<dbReference type="EMBL" id="OZ021744">
    <property type="protein sequence ID" value="CAK9311550.1"/>
    <property type="molecule type" value="Genomic_DNA"/>
</dbReference>
<name>A0ABP0XTS3_9ROSI</name>
<sequence length="132" mass="15463">MVRNFWFYSYVRNYIYYKDTILTLFFVSAPIQKQSRNLHKLVVGIKATTHFADQILPATTKLSIRATFHHQTQKAHTTLNSIPPLKSTQFNQTSNRVPRLHPPISLLRCCSSTIARYKREAKWEFPPRRSIA</sequence>